<dbReference type="InterPro" id="IPR036116">
    <property type="entry name" value="FN3_sf"/>
</dbReference>
<feature type="compositionally biased region" description="Polar residues" evidence="3">
    <location>
        <begin position="427"/>
        <end position="437"/>
    </location>
</feature>
<dbReference type="InterPro" id="IPR011048">
    <property type="entry name" value="Haem_d1_sf"/>
</dbReference>
<dbReference type="PRINTS" id="PR01217">
    <property type="entry name" value="PRICHEXTENSN"/>
</dbReference>
<dbReference type="Gene3D" id="2.60.40.10">
    <property type="entry name" value="Immunoglobulins"/>
    <property type="match status" value="1"/>
</dbReference>
<sequence length="735" mass="75058">MTVGSSAARTVRRFFSKRGRGRESASFGAAALGVLLLAGAALGNGISRTAVEVSDGLTWLADEQRGEVVQVNPASGRPETRLQVSGADAQLDITQKDGMLVVLDRRTGQITVIDLSTLLASGRRQAPAGGASKVLLADGRLYIVDRAGGSVVNADPITLADLGAPWLSGQPIADAVTDEEGVLWVVDHGGNLRALDWSEEDNRFVEKSNRPVAGAGPRAALVPHRQGVTVLGLEGGVVLQDGTGADVSATTARQIGDVLAAQTSPSGLVPASIPENGTVVLVSGDEVLRVDVAGLGCARPGRPAVFHDKIYVPCKGTGKVVVLDRSGGRAGDDVRTGGSGDPQLVFDDGRLFINTPGAETGVIVDADGKTRSVVIRSPELQVTNPDRTTPPTPPSPPKPNPHEPTRTRPNQPTTTSTVEVSPLPPTDSGSPVPTTSVDPRAGVPGVPPGITVSLVSRTADEISVAIRWGEATAGASPVSGYAVAATGAFSGGSKSAQVTGTSTQLTLPCAGTQFCQNGRLDVTVRAVNQTGQGAAGSTVWTVPPGATTNPPQPTTTVANPPPPTTTVAPPPVTTTTTPPPPPPPPPSLPTAGAVVITGVSGTSYSRRLTMAPPADWANHNGTCEVVNKTYDYSQPIACSATSATITIEEGINSVVVRAHAASGGASVDSASRSIRMISSEPCPGGRICQQPKVASDQGSTELSSGSMTGAGLGLIATAVLLRVGVRRREDEDEQR</sequence>
<feature type="compositionally biased region" description="Pro residues" evidence="3">
    <location>
        <begin position="388"/>
        <end position="399"/>
    </location>
</feature>
<dbReference type="AlphaFoldDB" id="A0A1H0K0Q8"/>
<dbReference type="STRING" id="504798.SAMN05421871_102755"/>
<dbReference type="EMBL" id="FNJB01000003">
    <property type="protein sequence ID" value="SDO49638.1"/>
    <property type="molecule type" value="Genomic_DNA"/>
</dbReference>
<dbReference type="Gene3D" id="2.120.10.30">
    <property type="entry name" value="TolB, C-terminal domain"/>
    <property type="match status" value="1"/>
</dbReference>
<dbReference type="InterPro" id="IPR003961">
    <property type="entry name" value="FN3_dom"/>
</dbReference>
<keyword evidence="1" id="KW-0326">Glycosidase</keyword>
<organism evidence="4 5">
    <name type="scientific">Actinokineospora alba</name>
    <dbReference type="NCBI Taxonomy" id="504798"/>
    <lineage>
        <taxon>Bacteria</taxon>
        <taxon>Bacillati</taxon>
        <taxon>Actinomycetota</taxon>
        <taxon>Actinomycetes</taxon>
        <taxon>Pseudonocardiales</taxon>
        <taxon>Pseudonocardiaceae</taxon>
        <taxon>Actinokineospora</taxon>
    </lineage>
</organism>
<accession>A0A1H0K0Q8</accession>
<keyword evidence="5" id="KW-1185">Reference proteome</keyword>
<dbReference type="SUPFAM" id="SSF63829">
    <property type="entry name" value="Calcium-dependent phosphotriesterase"/>
    <property type="match status" value="1"/>
</dbReference>
<evidence type="ECO:0008006" key="6">
    <source>
        <dbReference type="Google" id="ProtNLM"/>
    </source>
</evidence>
<evidence type="ECO:0000313" key="5">
    <source>
        <dbReference type="Proteomes" id="UP000199651"/>
    </source>
</evidence>
<feature type="compositionally biased region" description="Low complexity" evidence="3">
    <location>
        <begin position="407"/>
        <end position="417"/>
    </location>
</feature>
<keyword evidence="1" id="KW-0378">Hydrolase</keyword>
<dbReference type="SUPFAM" id="SSF51004">
    <property type="entry name" value="C-terminal (heme d1) domain of cytochrome cd1-nitrite reductase"/>
    <property type="match status" value="1"/>
</dbReference>
<dbReference type="SUPFAM" id="SSF49265">
    <property type="entry name" value="Fibronectin type III"/>
    <property type="match status" value="1"/>
</dbReference>
<name>A0A1H0K0Q8_9PSEU</name>
<feature type="compositionally biased region" description="Low complexity" evidence="3">
    <location>
        <begin position="542"/>
        <end position="558"/>
    </location>
</feature>
<gene>
    <name evidence="4" type="ORF">SAMN05192558_103294</name>
</gene>
<feature type="compositionally biased region" description="Pro residues" evidence="3">
    <location>
        <begin position="559"/>
        <end position="588"/>
    </location>
</feature>
<dbReference type="OrthoDB" id="3691453at2"/>
<reference evidence="5" key="1">
    <citation type="submission" date="2016-10" db="EMBL/GenBank/DDBJ databases">
        <authorList>
            <person name="Varghese N."/>
            <person name="Submissions S."/>
        </authorList>
    </citation>
    <scope>NUCLEOTIDE SEQUENCE [LARGE SCALE GENOMIC DNA]</scope>
    <source>
        <strain evidence="5">IBRC-M 10655</strain>
    </source>
</reference>
<dbReference type="InterPro" id="IPR011042">
    <property type="entry name" value="6-blade_b-propeller_TolB-like"/>
</dbReference>
<dbReference type="RefSeq" id="WP_133794558.1">
    <property type="nucleotide sequence ID" value="NZ_FNDV01000002.1"/>
</dbReference>
<feature type="region of interest" description="Disordered" evidence="3">
    <location>
        <begin position="533"/>
        <end position="588"/>
    </location>
</feature>
<dbReference type="GO" id="GO:0000272">
    <property type="term" value="P:polysaccharide catabolic process"/>
    <property type="evidence" value="ECO:0007669"/>
    <property type="project" value="UniProtKB-KW"/>
</dbReference>
<feature type="region of interest" description="Disordered" evidence="3">
    <location>
        <begin position="374"/>
        <end position="447"/>
    </location>
</feature>
<dbReference type="GO" id="GO:0016798">
    <property type="term" value="F:hydrolase activity, acting on glycosyl bonds"/>
    <property type="evidence" value="ECO:0007669"/>
    <property type="project" value="UniProtKB-KW"/>
</dbReference>
<evidence type="ECO:0000256" key="3">
    <source>
        <dbReference type="SAM" id="MobiDB-lite"/>
    </source>
</evidence>
<keyword evidence="2" id="KW-0119">Carbohydrate metabolism</keyword>
<dbReference type="CDD" id="cd00063">
    <property type="entry name" value="FN3"/>
    <property type="match status" value="1"/>
</dbReference>
<evidence type="ECO:0000256" key="2">
    <source>
        <dbReference type="ARBA" id="ARBA00023326"/>
    </source>
</evidence>
<proteinExistence type="predicted"/>
<dbReference type="Proteomes" id="UP000199651">
    <property type="component" value="Unassembled WGS sequence"/>
</dbReference>
<evidence type="ECO:0000313" key="4">
    <source>
        <dbReference type="EMBL" id="SDO49638.1"/>
    </source>
</evidence>
<keyword evidence="2" id="KW-0624">Polysaccharide degradation</keyword>
<dbReference type="InterPro" id="IPR013783">
    <property type="entry name" value="Ig-like_fold"/>
</dbReference>
<evidence type="ECO:0000256" key="1">
    <source>
        <dbReference type="ARBA" id="ARBA00023295"/>
    </source>
</evidence>
<protein>
    <recommendedName>
        <fullName evidence="6">Fibronectin type-III domain-containing protein</fullName>
    </recommendedName>
</protein>